<dbReference type="PANTHER" id="PTHR33546">
    <property type="entry name" value="LARGE, MULTIFUNCTIONAL SECRETED PROTEIN-RELATED"/>
    <property type="match status" value="1"/>
</dbReference>
<dbReference type="InterPro" id="IPR021133">
    <property type="entry name" value="HEAT_type_2"/>
</dbReference>
<dbReference type="Gene3D" id="1.25.10.10">
    <property type="entry name" value="Leucine-rich Repeat Variant"/>
    <property type="match status" value="2"/>
</dbReference>
<dbReference type="Pfam" id="PF23500">
    <property type="entry name" value="DUF7133"/>
    <property type="match status" value="1"/>
</dbReference>
<dbReference type="InterPro" id="IPR011041">
    <property type="entry name" value="Quinoprot_gluc/sorb_DH_b-prop"/>
</dbReference>
<keyword evidence="5" id="KW-0732">Signal</keyword>
<dbReference type="Proteomes" id="UP001374893">
    <property type="component" value="Chromosome"/>
</dbReference>
<dbReference type="PROSITE" id="PS50077">
    <property type="entry name" value="HEAT_REPEAT"/>
    <property type="match status" value="1"/>
</dbReference>
<dbReference type="InterPro" id="IPR009056">
    <property type="entry name" value="Cyt_c-like_dom"/>
</dbReference>
<evidence type="ECO:0000256" key="4">
    <source>
        <dbReference type="PROSITE-ProRule" id="PRU00433"/>
    </source>
</evidence>
<dbReference type="NCBIfam" id="TIGR02603">
    <property type="entry name" value="CxxCH_TIGR02603"/>
    <property type="match status" value="1"/>
</dbReference>
<dbReference type="InterPro" id="IPR004155">
    <property type="entry name" value="PBS_lyase_HEAT"/>
</dbReference>
<evidence type="ECO:0000259" key="6">
    <source>
        <dbReference type="PROSITE" id="PS51007"/>
    </source>
</evidence>
<dbReference type="InterPro" id="IPR013428">
    <property type="entry name" value="Membrane-bound_put_N"/>
</dbReference>
<sequence>MISPLVSRWITPTLVLTLAYPVLALPKADQDGAAKIEGTANTDPVEPVDPDKAILSTILYPEGMVAGVFAREPDVMNATAISMDEQNRLFVAETHRFDRGIEDNRRNWHWLRDEVALKTVEDRLKLYEKWADKKEPGYYTKYAEKIRVLEDKDGDGKAEKSWLYADGFNDPLDGTAAGILAANGKVYFACIPHVWMLQDKDGDGVSDVRTSLQDGYGISVSLSGHDLNGFAFGPDGRIYFTIGDRGYDLHTADGRHLYDQYGGAIFRMEPDGSGLEVVHYNLRNPKEIAFDQYGVAFSVDNNADMGDKARVVQMVEGAMSGWNRGNQSFRNWPHAIDVTSRHDTPWMAELWWEIEAENRPNALLPPAGHLSVGPSGLAYNPGTGLAEKWDDRFFVCDYRGGQSEVISFEMEPNGAGFRIAESETFIKGFLNTDIEFGYDGKVYVSDFTGGWKTYEFGTVFVFHDPKETSKPVVKEVRSLFADGFDQRSADELAGLLKHQDMRVRQRAQFALAEDASNRGRFVAATETGNSMVTRLHGVWGLGQLARLKADAESVEALVKLASDDQWRVRGQVAQALGDAKAQAGRDALSSLLGDANANTRMLAAIALGKLGHREDVAKLVKMLEANKDGDPYLRHGAVHGMRLIAEANKTAEDILSFKDHPSREVRLGLIIALRWLGDAGIEYFLADKDPALVIETIQAINDSYIEGARPALAAATHLIGKSTKAIDYRIINAIMRIGKPEGALSLLALAEDDAVPEQTRVEALFQLGRWEKPPGADPTTGKVRPITGDRNLDGVRSKIADGLKRLFRNAVGLVLAEALKTGEIFDVAPAPETLRQQFLSDDNLRDIRLAALKSMRKHAGDELVPTLGQSVRSKDPEVRKASLKALAEVAPEVALGEVKRMLAGKDVFDQQVALAELAKLKGPEAAKVAMEMLLGVAELPLAIQLDVIEAAAKRPEPEVRKALEDYRSRIPQDDPLAAFQLTLEGGDAGKGRQVFYNHGAAQCSRCHKALPNRNGGVAGPDLRSIGKAHDAAYILESIIEPGARIASGYGMVSLTMKDGNVVAGLLLEDADDFVALADPVDASRKEYPRKDVASVSSPVSTMPPMAQILSKKEVRDLIAFLGSMKN</sequence>
<dbReference type="Gene3D" id="2.120.10.30">
    <property type="entry name" value="TolB, C-terminal domain"/>
    <property type="match status" value="1"/>
</dbReference>
<dbReference type="InterPro" id="IPR011042">
    <property type="entry name" value="6-blade_b-propeller_TolB-like"/>
</dbReference>
<evidence type="ECO:0000256" key="5">
    <source>
        <dbReference type="SAM" id="SignalP"/>
    </source>
</evidence>
<evidence type="ECO:0000313" key="8">
    <source>
        <dbReference type="Proteomes" id="UP001374893"/>
    </source>
</evidence>
<dbReference type="PANTHER" id="PTHR33546:SF1">
    <property type="entry name" value="LARGE, MULTIFUNCTIONAL SECRETED PROTEIN"/>
    <property type="match status" value="1"/>
</dbReference>
<dbReference type="Pfam" id="PF13646">
    <property type="entry name" value="HEAT_2"/>
    <property type="match status" value="2"/>
</dbReference>
<dbReference type="SUPFAM" id="SSF46626">
    <property type="entry name" value="Cytochrome c"/>
    <property type="match status" value="1"/>
</dbReference>
<dbReference type="InterPro" id="IPR055557">
    <property type="entry name" value="DUF7133"/>
</dbReference>
<keyword evidence="3 4" id="KW-0408">Iron</keyword>
<evidence type="ECO:0000313" key="7">
    <source>
        <dbReference type="EMBL" id="BCX46309.1"/>
    </source>
</evidence>
<keyword evidence="2 4" id="KW-0479">Metal-binding</keyword>
<dbReference type="RefSeq" id="WP_338687796.1">
    <property type="nucleotide sequence ID" value="NZ_AP024702.1"/>
</dbReference>
<dbReference type="EMBL" id="AP024702">
    <property type="protein sequence ID" value="BCX46309.1"/>
    <property type="molecule type" value="Genomic_DNA"/>
</dbReference>
<keyword evidence="1 4" id="KW-0349">Heme</keyword>
<evidence type="ECO:0000256" key="2">
    <source>
        <dbReference type="ARBA" id="ARBA00022723"/>
    </source>
</evidence>
<feature type="chain" id="PRO_5046216407" evidence="5">
    <location>
        <begin position="25"/>
        <end position="1126"/>
    </location>
</feature>
<evidence type="ECO:0000256" key="1">
    <source>
        <dbReference type="ARBA" id="ARBA00022617"/>
    </source>
</evidence>
<name>A0ABN6GYD4_9BACT</name>
<dbReference type="InterPro" id="IPR036909">
    <property type="entry name" value="Cyt_c-like_dom_sf"/>
</dbReference>
<feature type="domain" description="Cytochrome c" evidence="6">
    <location>
        <begin position="986"/>
        <end position="1125"/>
    </location>
</feature>
<keyword evidence="8" id="KW-1185">Reference proteome</keyword>
<evidence type="ECO:0000256" key="3">
    <source>
        <dbReference type="ARBA" id="ARBA00023004"/>
    </source>
</evidence>
<dbReference type="NCBIfam" id="TIGR02604">
    <property type="entry name" value="Piru_Ver_Nterm"/>
    <property type="match status" value="1"/>
</dbReference>
<dbReference type="InterPro" id="IPR013427">
    <property type="entry name" value="Haem-bd_dom_put"/>
</dbReference>
<gene>
    <name evidence="7" type="ORF">HAHE_02170</name>
</gene>
<feature type="signal peptide" evidence="5">
    <location>
        <begin position="1"/>
        <end position="24"/>
    </location>
</feature>
<dbReference type="InterPro" id="IPR016024">
    <property type="entry name" value="ARM-type_fold"/>
</dbReference>
<dbReference type="Gene3D" id="1.10.760.10">
    <property type="entry name" value="Cytochrome c-like domain"/>
    <property type="match status" value="1"/>
</dbReference>
<proteinExistence type="predicted"/>
<dbReference type="SUPFAM" id="SSF50952">
    <property type="entry name" value="Soluble quinoprotein glucose dehydrogenase"/>
    <property type="match status" value="1"/>
</dbReference>
<dbReference type="InterPro" id="IPR011989">
    <property type="entry name" value="ARM-like"/>
</dbReference>
<accession>A0ABN6GYD4</accession>
<dbReference type="SMART" id="SM00567">
    <property type="entry name" value="EZ_HEAT"/>
    <property type="match status" value="5"/>
</dbReference>
<organism evidence="7 8">
    <name type="scientific">Haloferula helveola</name>
    <dbReference type="NCBI Taxonomy" id="490095"/>
    <lineage>
        <taxon>Bacteria</taxon>
        <taxon>Pseudomonadati</taxon>
        <taxon>Verrucomicrobiota</taxon>
        <taxon>Verrucomicrobiia</taxon>
        <taxon>Verrucomicrobiales</taxon>
        <taxon>Verrucomicrobiaceae</taxon>
        <taxon>Haloferula</taxon>
    </lineage>
</organism>
<protein>
    <submittedName>
        <fullName evidence="7">Dehydrogenase domain containing protein</fullName>
    </submittedName>
</protein>
<dbReference type="PROSITE" id="PS51007">
    <property type="entry name" value="CYTC"/>
    <property type="match status" value="1"/>
</dbReference>
<dbReference type="SUPFAM" id="SSF48371">
    <property type="entry name" value="ARM repeat"/>
    <property type="match status" value="1"/>
</dbReference>
<reference evidence="7 8" key="1">
    <citation type="submission" date="2021-06" db="EMBL/GenBank/DDBJ databases">
        <title>Complete genome of Haloferula helveola possessing various polysaccharide degrading enzymes.</title>
        <authorList>
            <person name="Takami H."/>
            <person name="Huang C."/>
            <person name="Hamasaki K."/>
        </authorList>
    </citation>
    <scope>NUCLEOTIDE SEQUENCE [LARGE SCALE GENOMIC DNA]</scope>
    <source>
        <strain evidence="7 8">CN-1</strain>
    </source>
</reference>